<gene>
    <name evidence="2" type="ORF">ACFSQZ_07040</name>
</gene>
<keyword evidence="3" id="KW-1185">Reference proteome</keyword>
<dbReference type="PANTHER" id="PTHR12526">
    <property type="entry name" value="GLYCOSYLTRANSFERASE"/>
    <property type="match status" value="1"/>
</dbReference>
<dbReference type="InterPro" id="IPR028098">
    <property type="entry name" value="Glyco_trans_4-like_N"/>
</dbReference>
<proteinExistence type="predicted"/>
<dbReference type="SUPFAM" id="SSF53756">
    <property type="entry name" value="UDP-Glycosyltransferase/glycogen phosphorylase"/>
    <property type="match status" value="1"/>
</dbReference>
<accession>A0ABW5E1H3</accession>
<feature type="domain" description="Glycosyltransferase subfamily 4-like N-terminal" evidence="1">
    <location>
        <begin position="33"/>
        <end position="175"/>
    </location>
</feature>
<dbReference type="EMBL" id="JBHUJC010000020">
    <property type="protein sequence ID" value="MFD2276217.1"/>
    <property type="molecule type" value="Genomic_DNA"/>
</dbReference>
<keyword evidence="2" id="KW-0808">Transferase</keyword>
<name>A0ABW5E1H3_9BACT</name>
<dbReference type="EC" id="2.4.-.-" evidence="2"/>
<dbReference type="Proteomes" id="UP001597297">
    <property type="component" value="Unassembled WGS sequence"/>
</dbReference>
<dbReference type="Gene3D" id="3.40.50.2000">
    <property type="entry name" value="Glycogen Phosphorylase B"/>
    <property type="match status" value="2"/>
</dbReference>
<evidence type="ECO:0000259" key="1">
    <source>
        <dbReference type="Pfam" id="PF13579"/>
    </source>
</evidence>
<keyword evidence="2" id="KW-0328">Glycosyltransferase</keyword>
<evidence type="ECO:0000313" key="3">
    <source>
        <dbReference type="Proteomes" id="UP001597297"/>
    </source>
</evidence>
<dbReference type="GO" id="GO:0016757">
    <property type="term" value="F:glycosyltransferase activity"/>
    <property type="evidence" value="ECO:0007669"/>
    <property type="project" value="UniProtKB-KW"/>
</dbReference>
<sequence>MKVGYVSGSISRNAGGLFFSVRSLSQTVNALAGFESRVFSLEDAHSAEDVVKWQPLRPNVHKVVGPGALGYSPSLQSDLVASECDVLHTQGIWQGCSHAVNHWHDKMNKPYLVAPRGMLDPWALANARWKKKVAGLLYENKHLQNAACLHALCRSEAESMRAYGLKNPICVIPNGIHLPEIGAGAEKEQSGLKTLVFIGRIHPKKGLVHALEAWSQLARDGWKFVIAGWDQGGHEQELKDLLTKAGVPWVDRRDDSTRTASEGGVEFYGSTYGDEKKALLRVADAFILPSYSEGLPMAVLEAWSYGLPVVMTEFCNIPEGFEAEAAIEIGTDKESILAGLEQLVSLPEAAVQEIGERGLQLVKDKFTWEQISKQMAEVYQWVAGETAQPEIIEL</sequence>
<evidence type="ECO:0000313" key="2">
    <source>
        <dbReference type="EMBL" id="MFD2276217.1"/>
    </source>
</evidence>
<protein>
    <submittedName>
        <fullName evidence="2">Glycosyltransferase</fullName>
        <ecNumber evidence="2">2.4.-.-</ecNumber>
    </submittedName>
</protein>
<comment type="caution">
    <text evidence="2">The sequence shown here is derived from an EMBL/GenBank/DDBJ whole genome shotgun (WGS) entry which is preliminary data.</text>
</comment>
<dbReference type="Pfam" id="PF13692">
    <property type="entry name" value="Glyco_trans_1_4"/>
    <property type="match status" value="1"/>
</dbReference>
<dbReference type="PANTHER" id="PTHR12526:SF637">
    <property type="entry name" value="GLYCOSYLTRANSFERASE EPSF-RELATED"/>
    <property type="match status" value="1"/>
</dbReference>
<dbReference type="RefSeq" id="WP_377094443.1">
    <property type="nucleotide sequence ID" value="NZ_JBHSJM010000001.1"/>
</dbReference>
<dbReference type="Pfam" id="PF13579">
    <property type="entry name" value="Glyco_trans_4_4"/>
    <property type="match status" value="1"/>
</dbReference>
<organism evidence="2 3">
    <name type="scientific">Rubritalea spongiae</name>
    <dbReference type="NCBI Taxonomy" id="430797"/>
    <lineage>
        <taxon>Bacteria</taxon>
        <taxon>Pseudomonadati</taxon>
        <taxon>Verrucomicrobiota</taxon>
        <taxon>Verrucomicrobiia</taxon>
        <taxon>Verrucomicrobiales</taxon>
        <taxon>Rubritaleaceae</taxon>
        <taxon>Rubritalea</taxon>
    </lineage>
</organism>
<reference evidence="3" key="1">
    <citation type="journal article" date="2019" name="Int. J. Syst. Evol. Microbiol.">
        <title>The Global Catalogue of Microorganisms (GCM) 10K type strain sequencing project: providing services to taxonomists for standard genome sequencing and annotation.</title>
        <authorList>
            <consortium name="The Broad Institute Genomics Platform"/>
            <consortium name="The Broad Institute Genome Sequencing Center for Infectious Disease"/>
            <person name="Wu L."/>
            <person name="Ma J."/>
        </authorList>
    </citation>
    <scope>NUCLEOTIDE SEQUENCE [LARGE SCALE GENOMIC DNA]</scope>
    <source>
        <strain evidence="3">JCM 16545</strain>
    </source>
</reference>